<reference evidence="1" key="1">
    <citation type="submission" date="2014-11" db="EMBL/GenBank/DDBJ databases">
        <authorList>
            <person name="Amaro Gonzalez C."/>
        </authorList>
    </citation>
    <scope>NUCLEOTIDE SEQUENCE</scope>
</reference>
<proteinExistence type="predicted"/>
<accession>A0A0E9TKH7</accession>
<sequence length="8" mass="997">MRRTCFSP</sequence>
<dbReference type="EMBL" id="GBXM01054383">
    <property type="protein sequence ID" value="JAH54194.1"/>
    <property type="molecule type" value="Transcribed_RNA"/>
</dbReference>
<reference evidence="1" key="2">
    <citation type="journal article" date="2015" name="Fish Shellfish Immunol.">
        <title>Early steps in the European eel (Anguilla anguilla)-Vibrio vulnificus interaction in the gills: Role of the RtxA13 toxin.</title>
        <authorList>
            <person name="Callol A."/>
            <person name="Pajuelo D."/>
            <person name="Ebbesson L."/>
            <person name="Teles M."/>
            <person name="MacKenzie S."/>
            <person name="Amaro C."/>
        </authorList>
    </citation>
    <scope>NUCLEOTIDE SEQUENCE</scope>
</reference>
<evidence type="ECO:0000313" key="1">
    <source>
        <dbReference type="EMBL" id="JAH54194.1"/>
    </source>
</evidence>
<name>A0A0E9TKH7_ANGAN</name>
<protein>
    <submittedName>
        <fullName evidence="1">Uncharacterized protein</fullName>
    </submittedName>
</protein>
<organism evidence="1">
    <name type="scientific">Anguilla anguilla</name>
    <name type="common">European freshwater eel</name>
    <name type="synonym">Muraena anguilla</name>
    <dbReference type="NCBI Taxonomy" id="7936"/>
    <lineage>
        <taxon>Eukaryota</taxon>
        <taxon>Metazoa</taxon>
        <taxon>Chordata</taxon>
        <taxon>Craniata</taxon>
        <taxon>Vertebrata</taxon>
        <taxon>Euteleostomi</taxon>
        <taxon>Actinopterygii</taxon>
        <taxon>Neopterygii</taxon>
        <taxon>Teleostei</taxon>
        <taxon>Anguilliformes</taxon>
        <taxon>Anguillidae</taxon>
        <taxon>Anguilla</taxon>
    </lineage>
</organism>